<evidence type="ECO:0000256" key="3">
    <source>
        <dbReference type="ARBA" id="ARBA00023125"/>
    </source>
</evidence>
<dbReference type="CDD" id="cd00383">
    <property type="entry name" value="trans_reg_C"/>
    <property type="match status" value="1"/>
</dbReference>
<organism evidence="8 9">
    <name type="scientific">Chitinivibrio alkaliphilus ACht1</name>
    <dbReference type="NCBI Taxonomy" id="1313304"/>
    <lineage>
        <taxon>Bacteria</taxon>
        <taxon>Pseudomonadati</taxon>
        <taxon>Fibrobacterota</taxon>
        <taxon>Chitinivibrionia</taxon>
        <taxon>Chitinivibrionales</taxon>
        <taxon>Chitinivibrionaceae</taxon>
        <taxon>Chitinivibrio</taxon>
    </lineage>
</organism>
<dbReference type="Proteomes" id="UP000017148">
    <property type="component" value="Unassembled WGS sequence"/>
</dbReference>
<evidence type="ECO:0000256" key="5">
    <source>
        <dbReference type="PROSITE-ProRule" id="PRU01091"/>
    </source>
</evidence>
<dbReference type="GO" id="GO:0032993">
    <property type="term" value="C:protein-DNA complex"/>
    <property type="evidence" value="ECO:0007669"/>
    <property type="project" value="TreeGrafter"/>
</dbReference>
<dbReference type="Gene3D" id="1.10.10.10">
    <property type="entry name" value="Winged helix-like DNA-binding domain superfamily/Winged helix DNA-binding domain"/>
    <property type="match status" value="1"/>
</dbReference>
<feature type="DNA-binding region" description="OmpR/PhoB-type" evidence="5">
    <location>
        <begin position="140"/>
        <end position="236"/>
    </location>
</feature>
<dbReference type="InterPro" id="IPR036388">
    <property type="entry name" value="WH-like_DNA-bd_sf"/>
</dbReference>
<evidence type="ECO:0000256" key="1">
    <source>
        <dbReference type="ARBA" id="ARBA00022553"/>
    </source>
</evidence>
<dbReference type="PROSITE" id="PS50110">
    <property type="entry name" value="RESPONSE_REGULATORY"/>
    <property type="match status" value="1"/>
</dbReference>
<dbReference type="InterPro" id="IPR016032">
    <property type="entry name" value="Sig_transdc_resp-reg_C-effctor"/>
</dbReference>
<evidence type="ECO:0000256" key="2">
    <source>
        <dbReference type="ARBA" id="ARBA00023012"/>
    </source>
</evidence>
<keyword evidence="2" id="KW-0902">Two-component regulatory system</keyword>
<evidence type="ECO:0000313" key="8">
    <source>
        <dbReference type="EMBL" id="ERP31009.1"/>
    </source>
</evidence>
<proteinExistence type="predicted"/>
<dbReference type="InterPro" id="IPR001789">
    <property type="entry name" value="Sig_transdc_resp-reg_receiver"/>
</dbReference>
<feature type="domain" description="OmpR/PhoB-type" evidence="7">
    <location>
        <begin position="140"/>
        <end position="236"/>
    </location>
</feature>
<gene>
    <name evidence="8" type="ORF">CALK_2146</name>
</gene>
<keyword evidence="3 5" id="KW-0238">DNA-binding</keyword>
<dbReference type="Pfam" id="PF00486">
    <property type="entry name" value="Trans_reg_C"/>
    <property type="match status" value="1"/>
</dbReference>
<evidence type="ECO:0000259" key="7">
    <source>
        <dbReference type="PROSITE" id="PS51755"/>
    </source>
</evidence>
<dbReference type="Gene3D" id="6.10.250.690">
    <property type="match status" value="1"/>
</dbReference>
<name>U7D3C8_9BACT</name>
<dbReference type="Pfam" id="PF00072">
    <property type="entry name" value="Response_reg"/>
    <property type="match status" value="1"/>
</dbReference>
<feature type="domain" description="Response regulatory" evidence="6">
    <location>
        <begin position="13"/>
        <end position="129"/>
    </location>
</feature>
<comment type="caution">
    <text evidence="8">The sequence shown here is derived from an EMBL/GenBank/DDBJ whole genome shotgun (WGS) entry which is preliminary data.</text>
</comment>
<dbReference type="SMART" id="SM00862">
    <property type="entry name" value="Trans_reg_C"/>
    <property type="match status" value="1"/>
</dbReference>
<keyword evidence="1 4" id="KW-0597">Phosphoprotein</keyword>
<evidence type="ECO:0000256" key="4">
    <source>
        <dbReference type="PROSITE-ProRule" id="PRU00169"/>
    </source>
</evidence>
<dbReference type="SUPFAM" id="SSF46894">
    <property type="entry name" value="C-terminal effector domain of the bipartite response regulators"/>
    <property type="match status" value="1"/>
</dbReference>
<dbReference type="InterPro" id="IPR001867">
    <property type="entry name" value="OmpR/PhoB-type_DNA-bd"/>
</dbReference>
<dbReference type="InterPro" id="IPR011006">
    <property type="entry name" value="CheY-like_superfamily"/>
</dbReference>
<dbReference type="PANTHER" id="PTHR48111:SF40">
    <property type="entry name" value="PHOSPHATE REGULON TRANSCRIPTIONAL REGULATORY PROTEIN PHOB"/>
    <property type="match status" value="1"/>
</dbReference>
<evidence type="ECO:0000313" key="9">
    <source>
        <dbReference type="Proteomes" id="UP000017148"/>
    </source>
</evidence>
<protein>
    <submittedName>
        <fullName evidence="8">Two-component response regulator PhoB</fullName>
    </submittedName>
</protein>
<dbReference type="PROSITE" id="PS51755">
    <property type="entry name" value="OMPR_PHOB"/>
    <property type="match status" value="1"/>
</dbReference>
<dbReference type="SUPFAM" id="SSF52172">
    <property type="entry name" value="CheY-like"/>
    <property type="match status" value="1"/>
</dbReference>
<dbReference type="PANTHER" id="PTHR48111">
    <property type="entry name" value="REGULATOR OF RPOS"/>
    <property type="match status" value="1"/>
</dbReference>
<keyword evidence="9" id="KW-1185">Reference proteome</keyword>
<dbReference type="EMBL" id="ASJR01000023">
    <property type="protein sequence ID" value="ERP31009.1"/>
    <property type="molecule type" value="Genomic_DNA"/>
</dbReference>
<sequence>MYRTSEGHMGKKMIYAVEDDPAIQELLTYNIVQANYDCEVFDSAEKMLTRVSSVPPTLIILDILLPGMDGIEACRNLKMNEETADIPVVMLTAKGDEVDVVTGLELGADDYIVKPFSPRILMARIKSVLRRRVNEKRLRSEPMDIHSVHIHPGRHEVVVSGKSVDLTASEFSALYMLAKRPGWVFSRYQIVEEIHGPNYPVTDRSVDVMIAGLRKKLGDKGALIETVRGIGYRMKEEAYEEV</sequence>
<dbReference type="GO" id="GO:0000976">
    <property type="term" value="F:transcription cis-regulatory region binding"/>
    <property type="evidence" value="ECO:0007669"/>
    <property type="project" value="TreeGrafter"/>
</dbReference>
<dbReference type="Gene3D" id="3.40.50.2300">
    <property type="match status" value="1"/>
</dbReference>
<reference evidence="8 9" key="1">
    <citation type="journal article" date="2013" name="Environ. Microbiol.">
        <title>Genome analysis of Chitinivibrio alkaliphilus gen. nov., sp. nov., a novel extremely haloalkaliphilic anaerobic chitinolytic bacterium from the candidate phylum Termite Group 3.</title>
        <authorList>
            <person name="Sorokin D.Y."/>
            <person name="Gumerov V.M."/>
            <person name="Rakitin A.L."/>
            <person name="Beletsky A.V."/>
            <person name="Damste J.S."/>
            <person name="Muyzer G."/>
            <person name="Mardanov A.V."/>
            <person name="Ravin N.V."/>
        </authorList>
    </citation>
    <scope>NUCLEOTIDE SEQUENCE [LARGE SCALE GENOMIC DNA]</scope>
    <source>
        <strain evidence="8 9">ACht1</strain>
    </source>
</reference>
<dbReference type="SMART" id="SM00448">
    <property type="entry name" value="REC"/>
    <property type="match status" value="1"/>
</dbReference>
<dbReference type="GO" id="GO:0006355">
    <property type="term" value="P:regulation of DNA-templated transcription"/>
    <property type="evidence" value="ECO:0007669"/>
    <property type="project" value="InterPro"/>
</dbReference>
<accession>U7D3C8</accession>
<feature type="modified residue" description="4-aspartylphosphate" evidence="4">
    <location>
        <position position="62"/>
    </location>
</feature>
<dbReference type="eggNOG" id="COG0745">
    <property type="taxonomic scope" value="Bacteria"/>
</dbReference>
<dbReference type="GO" id="GO:0005829">
    <property type="term" value="C:cytosol"/>
    <property type="evidence" value="ECO:0007669"/>
    <property type="project" value="TreeGrafter"/>
</dbReference>
<evidence type="ECO:0000259" key="6">
    <source>
        <dbReference type="PROSITE" id="PS50110"/>
    </source>
</evidence>
<dbReference type="InterPro" id="IPR039420">
    <property type="entry name" value="WalR-like"/>
</dbReference>
<dbReference type="GO" id="GO:0000156">
    <property type="term" value="F:phosphorelay response regulator activity"/>
    <property type="evidence" value="ECO:0007669"/>
    <property type="project" value="TreeGrafter"/>
</dbReference>
<dbReference type="AlphaFoldDB" id="U7D3C8"/>
<dbReference type="STRING" id="1313304.CALK_2146"/>